<keyword evidence="1" id="KW-0812">Transmembrane</keyword>
<accession>A0A0G0LAX5</accession>
<dbReference type="STRING" id="1618570.UT08_C0011G0043"/>
<feature type="transmembrane region" description="Helical" evidence="1">
    <location>
        <begin position="6"/>
        <end position="24"/>
    </location>
</feature>
<dbReference type="AlphaFoldDB" id="A0A0G0LAX5"/>
<name>A0A0G0LAX5_9BACT</name>
<organism evidence="3 4">
    <name type="scientific">Candidatus Woesebacteria bacterium GW2011_GWB1_38_8</name>
    <dbReference type="NCBI Taxonomy" id="1618570"/>
    <lineage>
        <taxon>Bacteria</taxon>
        <taxon>Candidatus Woeseibacteriota</taxon>
    </lineage>
</organism>
<feature type="domain" description="EfeO-type cupredoxin-like" evidence="2">
    <location>
        <begin position="16"/>
        <end position="118"/>
    </location>
</feature>
<reference evidence="3 4" key="1">
    <citation type="journal article" date="2015" name="Nature">
        <title>rRNA introns, odd ribosomes, and small enigmatic genomes across a large radiation of phyla.</title>
        <authorList>
            <person name="Brown C.T."/>
            <person name="Hug L.A."/>
            <person name="Thomas B.C."/>
            <person name="Sharon I."/>
            <person name="Castelle C.J."/>
            <person name="Singh A."/>
            <person name="Wilkins M.J."/>
            <person name="Williams K.H."/>
            <person name="Banfield J.F."/>
        </authorList>
    </citation>
    <scope>NUCLEOTIDE SEQUENCE [LARGE SCALE GENOMIC DNA]</scope>
</reference>
<dbReference type="Proteomes" id="UP000034081">
    <property type="component" value="Unassembled WGS sequence"/>
</dbReference>
<dbReference type="SUPFAM" id="SSF49503">
    <property type="entry name" value="Cupredoxins"/>
    <property type="match status" value="1"/>
</dbReference>
<comment type="caution">
    <text evidence="3">The sequence shown here is derived from an EMBL/GenBank/DDBJ whole genome shotgun (WGS) entry which is preliminary data.</text>
</comment>
<evidence type="ECO:0000313" key="4">
    <source>
        <dbReference type="Proteomes" id="UP000034081"/>
    </source>
</evidence>
<keyword evidence="1" id="KW-1133">Transmembrane helix</keyword>
<proteinExistence type="predicted"/>
<dbReference type="EMBL" id="LBVL01000011">
    <property type="protein sequence ID" value="KKQ85025.1"/>
    <property type="molecule type" value="Genomic_DNA"/>
</dbReference>
<evidence type="ECO:0000313" key="3">
    <source>
        <dbReference type="EMBL" id="KKQ85025.1"/>
    </source>
</evidence>
<evidence type="ECO:0000256" key="1">
    <source>
        <dbReference type="SAM" id="Phobius"/>
    </source>
</evidence>
<sequence>MSLDKIVAMLVGVGLIVLIYWFFFGKKDDEVVAGESLEVMVDGGYKPAAIVVKKGKTTTLKILRSDPNSCLEELIIPDFKIKVYLPLNKEIEVPITPQRSGEFGFHCGMNMYHGKIIVK</sequence>
<dbReference type="Pfam" id="PF13473">
    <property type="entry name" value="Cupredoxin_1"/>
    <property type="match status" value="1"/>
</dbReference>
<protein>
    <submittedName>
        <fullName evidence="3">Cupredoxin family domain protein</fullName>
    </submittedName>
</protein>
<dbReference type="InterPro" id="IPR008972">
    <property type="entry name" value="Cupredoxin"/>
</dbReference>
<evidence type="ECO:0000259" key="2">
    <source>
        <dbReference type="Pfam" id="PF13473"/>
    </source>
</evidence>
<gene>
    <name evidence="3" type="ORF">UT08_C0011G0043</name>
</gene>
<dbReference type="Gene3D" id="2.60.40.420">
    <property type="entry name" value="Cupredoxins - blue copper proteins"/>
    <property type="match status" value="1"/>
</dbReference>
<dbReference type="InterPro" id="IPR028096">
    <property type="entry name" value="EfeO_Cupredoxin"/>
</dbReference>
<keyword evidence="1" id="KW-0472">Membrane</keyword>